<dbReference type="EMBL" id="CAJVQC010028693">
    <property type="protein sequence ID" value="CAG8740380.1"/>
    <property type="molecule type" value="Genomic_DNA"/>
</dbReference>
<evidence type="ECO:0000313" key="2">
    <source>
        <dbReference type="Proteomes" id="UP000789920"/>
    </source>
</evidence>
<protein>
    <submittedName>
        <fullName evidence="1">25006_t:CDS:1</fullName>
    </submittedName>
</protein>
<gene>
    <name evidence="1" type="ORF">RPERSI_LOCUS13090</name>
</gene>
<keyword evidence="2" id="KW-1185">Reference proteome</keyword>
<proteinExistence type="predicted"/>
<evidence type="ECO:0000313" key="1">
    <source>
        <dbReference type="EMBL" id="CAG8740380.1"/>
    </source>
</evidence>
<dbReference type="Proteomes" id="UP000789920">
    <property type="component" value="Unassembled WGS sequence"/>
</dbReference>
<feature type="non-terminal residue" evidence="1">
    <location>
        <position position="1"/>
    </location>
</feature>
<reference evidence="1" key="1">
    <citation type="submission" date="2021-06" db="EMBL/GenBank/DDBJ databases">
        <authorList>
            <person name="Kallberg Y."/>
            <person name="Tangrot J."/>
            <person name="Rosling A."/>
        </authorList>
    </citation>
    <scope>NUCLEOTIDE SEQUENCE</scope>
    <source>
        <strain evidence="1">MA461A</strain>
    </source>
</reference>
<name>A0ACA9Q803_9GLOM</name>
<organism evidence="1 2">
    <name type="scientific">Racocetra persica</name>
    <dbReference type="NCBI Taxonomy" id="160502"/>
    <lineage>
        <taxon>Eukaryota</taxon>
        <taxon>Fungi</taxon>
        <taxon>Fungi incertae sedis</taxon>
        <taxon>Mucoromycota</taxon>
        <taxon>Glomeromycotina</taxon>
        <taxon>Glomeromycetes</taxon>
        <taxon>Diversisporales</taxon>
        <taxon>Gigasporaceae</taxon>
        <taxon>Racocetra</taxon>
    </lineage>
</organism>
<sequence length="251" mass="29285">IESSREYIPPSESFNEDSKDGSIENFSDHLQNKYGITKFEKSELDIFQLTLDEKFRQLTRNNVAYKEQVDRALVKFIITDSQPFYLLESPRFIKYSIALELSYEISHNKGIKNKIYLAYNWITATLSWIRILKLKPAIEIMYITISHNNDSATKKDAQRLKRIMLTPNKWQLIDDLVKILQPLTISSLKKLLNVNINNNMDLVIVDFNDSNSAFSDNLDLEEEIEFADEPEILDVKTEKKINQIKINTSQK</sequence>
<accession>A0ACA9Q803</accession>
<comment type="caution">
    <text evidence="1">The sequence shown here is derived from an EMBL/GenBank/DDBJ whole genome shotgun (WGS) entry which is preliminary data.</text>
</comment>